<keyword evidence="3" id="KW-0812">Transmembrane</keyword>
<dbReference type="EMBL" id="BAABJO010000011">
    <property type="protein sequence ID" value="GAA5122861.1"/>
    <property type="molecule type" value="Genomic_DNA"/>
</dbReference>
<proteinExistence type="predicted"/>
<evidence type="ECO:0000256" key="1">
    <source>
        <dbReference type="SAM" id="Coils"/>
    </source>
</evidence>
<feature type="coiled-coil region" evidence="1">
    <location>
        <begin position="211"/>
        <end position="238"/>
    </location>
</feature>
<keyword evidence="1" id="KW-0175">Coiled coil</keyword>
<reference evidence="6" key="1">
    <citation type="journal article" date="2019" name="Int. J. Syst. Evol. Microbiol.">
        <title>The Global Catalogue of Microorganisms (GCM) 10K type strain sequencing project: providing services to taxonomists for standard genome sequencing and annotation.</title>
        <authorList>
            <consortium name="The Broad Institute Genomics Platform"/>
            <consortium name="The Broad Institute Genome Sequencing Center for Infectious Disease"/>
            <person name="Wu L."/>
            <person name="Ma J."/>
        </authorList>
    </citation>
    <scope>NUCLEOTIDE SEQUENCE [LARGE SCALE GENOMIC DNA]</scope>
    <source>
        <strain evidence="6">JCM 18302</strain>
    </source>
</reference>
<gene>
    <name evidence="5" type="ORF">GCM10023320_33760</name>
</gene>
<evidence type="ECO:0000259" key="4">
    <source>
        <dbReference type="Pfam" id="PF14257"/>
    </source>
</evidence>
<dbReference type="Pfam" id="PF14257">
    <property type="entry name" value="DUF4349"/>
    <property type="match status" value="1"/>
</dbReference>
<feature type="transmembrane region" description="Helical" evidence="3">
    <location>
        <begin position="283"/>
        <end position="306"/>
    </location>
</feature>
<dbReference type="RefSeq" id="WP_345606052.1">
    <property type="nucleotide sequence ID" value="NZ_BAABJO010000011.1"/>
</dbReference>
<name>A0ABP9NJD0_9PSEU</name>
<dbReference type="InterPro" id="IPR025645">
    <property type="entry name" value="DUF4349"/>
</dbReference>
<evidence type="ECO:0000313" key="6">
    <source>
        <dbReference type="Proteomes" id="UP001500804"/>
    </source>
</evidence>
<comment type="caution">
    <text evidence="5">The sequence shown here is derived from an EMBL/GenBank/DDBJ whole genome shotgun (WGS) entry which is preliminary data.</text>
</comment>
<keyword evidence="3" id="KW-0472">Membrane</keyword>
<dbReference type="Proteomes" id="UP001500804">
    <property type="component" value="Unassembled WGS sequence"/>
</dbReference>
<keyword evidence="6" id="KW-1185">Reference proteome</keyword>
<evidence type="ECO:0000256" key="2">
    <source>
        <dbReference type="SAM" id="MobiDB-lite"/>
    </source>
</evidence>
<evidence type="ECO:0000313" key="5">
    <source>
        <dbReference type="EMBL" id="GAA5122861.1"/>
    </source>
</evidence>
<feature type="region of interest" description="Disordered" evidence="2">
    <location>
        <begin position="67"/>
        <end position="90"/>
    </location>
</feature>
<protein>
    <recommendedName>
        <fullName evidence="4">DUF4349 domain-containing protein</fullName>
    </recommendedName>
</protein>
<keyword evidence="3" id="KW-1133">Transmembrane helix</keyword>
<evidence type="ECO:0000256" key="3">
    <source>
        <dbReference type="SAM" id="Phobius"/>
    </source>
</evidence>
<feature type="transmembrane region" description="Helical" evidence="3">
    <location>
        <begin position="25"/>
        <end position="44"/>
    </location>
</feature>
<organism evidence="5 6">
    <name type="scientific">Pseudonocardia adelaidensis</name>
    <dbReference type="NCBI Taxonomy" id="648754"/>
    <lineage>
        <taxon>Bacteria</taxon>
        <taxon>Bacillati</taxon>
        <taxon>Actinomycetota</taxon>
        <taxon>Actinomycetes</taxon>
        <taxon>Pseudonocardiales</taxon>
        <taxon>Pseudonocardiaceae</taxon>
        <taxon>Pseudonocardia</taxon>
    </lineage>
</organism>
<feature type="domain" description="DUF4349" evidence="4">
    <location>
        <begin position="100"/>
        <end position="304"/>
    </location>
</feature>
<accession>A0ABP9NJD0</accession>
<sequence length="334" mass="33599">MPSVLTADQDEEAVAVVQVGLRRRVVLVGAGVVLAVLVAGFVIVRVGGGDGTGDAMAVAPARPVPSIGAGSAAQEEGTSSLEAGGIDAQGPGVPLGGVQRDLVRTAQLTVEVGDPAAAVRQVRTAAAGAGGFVTEEQSGDTGSWLVLRVPADALDRLLDDIAGYGRVTSRSGQVLDATEQAVDLDGRVATQTASVARVRGLLAEAKSIGDVVAIESELARREAELDSLTRRLAALRVQVAMSTLTVDLRGPGVVPPPDARPEPGFLGGLAAGWEGLRVIGSGAAAVVGFVVPFLPVLAVLAGFVLLGRRIVRSRRTPAPAGAGGRSGPGSEGES</sequence>